<dbReference type="EMBL" id="GBXM01035050">
    <property type="protein sequence ID" value="JAH73527.1"/>
    <property type="molecule type" value="Transcribed_RNA"/>
</dbReference>
<reference evidence="1" key="2">
    <citation type="journal article" date="2015" name="Fish Shellfish Immunol.">
        <title>Early steps in the European eel (Anguilla anguilla)-Vibrio vulnificus interaction in the gills: Role of the RtxA13 toxin.</title>
        <authorList>
            <person name="Callol A."/>
            <person name="Pajuelo D."/>
            <person name="Ebbesson L."/>
            <person name="Teles M."/>
            <person name="MacKenzie S."/>
            <person name="Amaro C."/>
        </authorList>
    </citation>
    <scope>NUCLEOTIDE SEQUENCE</scope>
</reference>
<protein>
    <submittedName>
        <fullName evidence="1">Uncharacterized protein</fullName>
    </submittedName>
</protein>
<accession>A0A0E9V660</accession>
<evidence type="ECO:0000313" key="1">
    <source>
        <dbReference type="EMBL" id="JAH73527.1"/>
    </source>
</evidence>
<dbReference type="EMBL" id="GBXM01048685">
    <property type="protein sequence ID" value="JAH59892.1"/>
    <property type="molecule type" value="Transcribed_RNA"/>
</dbReference>
<reference evidence="1" key="1">
    <citation type="submission" date="2014-11" db="EMBL/GenBank/DDBJ databases">
        <authorList>
            <person name="Amaro Gonzalez C."/>
        </authorList>
    </citation>
    <scope>NUCLEOTIDE SEQUENCE</scope>
</reference>
<sequence length="23" mass="2819">MKQDYKIQERRKEELLLISAVLD</sequence>
<proteinExistence type="predicted"/>
<dbReference type="AlphaFoldDB" id="A0A0E9V660"/>
<organism evidence="1">
    <name type="scientific">Anguilla anguilla</name>
    <name type="common">European freshwater eel</name>
    <name type="synonym">Muraena anguilla</name>
    <dbReference type="NCBI Taxonomy" id="7936"/>
    <lineage>
        <taxon>Eukaryota</taxon>
        <taxon>Metazoa</taxon>
        <taxon>Chordata</taxon>
        <taxon>Craniata</taxon>
        <taxon>Vertebrata</taxon>
        <taxon>Euteleostomi</taxon>
        <taxon>Actinopterygii</taxon>
        <taxon>Neopterygii</taxon>
        <taxon>Teleostei</taxon>
        <taxon>Anguilliformes</taxon>
        <taxon>Anguillidae</taxon>
        <taxon>Anguilla</taxon>
    </lineage>
</organism>
<name>A0A0E9V660_ANGAN</name>